<dbReference type="InterPro" id="IPR002307">
    <property type="entry name" value="Tyr-tRNA-ligase"/>
</dbReference>
<sequence>MNPQEQYDLISHRISPDDIVGKSYLMEKLQAGKQLKGYVGFAPTGRCHIGYASLLLKVAQCLDAGCEIIILLADVHAFLDARKSGLEDEAKTEYYKQMITELLRLLNADLSKVKFVKGSEYQYSKPYMQDLLRLLNTISISKAKHAGADVVKQAEDPLLSSLVYPLMQSLDETHLDPDLDFELSGTDQRHIFMFSVDYVNKSKNKKMTYIMNQLVPGLSKESLRNPETKVVTSQKMSSSDSVGKLDLLDTPKEILNKLKKAYCLEGDAEDNTVLVMCKHIIFPVLERLNKQFVIARDEKYGGNLVINSHDELYALFADKSIHPSDLKKSVANIITDLFEPIRQHFSTNDMVKLLEQAYGK</sequence>
<dbReference type="InterPro" id="IPR050489">
    <property type="entry name" value="Tyr-tRNA_synthase"/>
</dbReference>
<keyword evidence="6 9" id="KW-0030">Aminoacyl-tRNA synthetase</keyword>
<evidence type="ECO:0000256" key="6">
    <source>
        <dbReference type="ARBA" id="ARBA00023146"/>
    </source>
</evidence>
<accession>A0A3G4ZLP9</accession>
<keyword evidence="3" id="KW-0547">Nucleotide-binding</keyword>
<dbReference type="InterPro" id="IPR023617">
    <property type="entry name" value="Tyr-tRNA-ligase_arc/euk-type"/>
</dbReference>
<dbReference type="PRINTS" id="PR01040">
    <property type="entry name" value="TRNASYNTHTYR"/>
</dbReference>
<dbReference type="SUPFAM" id="SSF52374">
    <property type="entry name" value="Nucleotidylyl transferase"/>
    <property type="match status" value="1"/>
</dbReference>
<keyword evidence="4" id="KW-0067">ATP-binding</keyword>
<protein>
    <recommendedName>
        <fullName evidence="1">tyrosine--tRNA ligase</fullName>
        <ecNumber evidence="1">6.1.1.1</ecNumber>
    </recommendedName>
    <alternativeName>
        <fullName evidence="7">Tyrosyl-tRNA synthetase</fullName>
    </alternativeName>
</protein>
<dbReference type="PANTHER" id="PTHR46264">
    <property type="entry name" value="TYROSINE-TRNA LIGASE"/>
    <property type="match status" value="1"/>
</dbReference>
<dbReference type="GO" id="GO:0004831">
    <property type="term" value="F:tyrosine-tRNA ligase activity"/>
    <property type="evidence" value="ECO:0007669"/>
    <property type="project" value="UniProtKB-EC"/>
</dbReference>
<dbReference type="PIRSF" id="PIRSF006588">
    <property type="entry name" value="TyrRS_arch_euk"/>
    <property type="match status" value="1"/>
</dbReference>
<keyword evidence="2" id="KW-0436">Ligase</keyword>
<keyword evidence="5" id="KW-0648">Protein biosynthesis</keyword>
<dbReference type="GO" id="GO:0005524">
    <property type="term" value="F:ATP binding"/>
    <property type="evidence" value="ECO:0007669"/>
    <property type="project" value="UniProtKB-KW"/>
</dbReference>
<dbReference type="NCBIfam" id="NF006330">
    <property type="entry name" value="PRK08560.1"/>
    <property type="match status" value="1"/>
</dbReference>
<evidence type="ECO:0000256" key="2">
    <source>
        <dbReference type="ARBA" id="ARBA00022598"/>
    </source>
</evidence>
<evidence type="ECO:0000256" key="8">
    <source>
        <dbReference type="ARBA" id="ARBA00048248"/>
    </source>
</evidence>
<evidence type="ECO:0000256" key="4">
    <source>
        <dbReference type="ARBA" id="ARBA00022840"/>
    </source>
</evidence>
<reference evidence="9" key="1">
    <citation type="submission" date="2018-10" db="EMBL/GenBank/DDBJ databases">
        <title>Hidden diversity of soil giant viruses.</title>
        <authorList>
            <person name="Schulz F."/>
            <person name="Alteio L."/>
            <person name="Goudeau D."/>
            <person name="Ryan E.M."/>
            <person name="Malmstrom R.R."/>
            <person name="Blanchard J."/>
            <person name="Woyke T."/>
        </authorList>
    </citation>
    <scope>NUCLEOTIDE SEQUENCE</scope>
    <source>
        <strain evidence="9">TEV1</strain>
    </source>
</reference>
<dbReference type="Gene3D" id="1.10.240.10">
    <property type="entry name" value="Tyrosyl-Transfer RNA Synthetase"/>
    <property type="match status" value="1"/>
</dbReference>
<dbReference type="PANTHER" id="PTHR46264:SF4">
    <property type="entry name" value="TYROSINE--TRNA LIGASE, CYTOPLASMIC"/>
    <property type="match status" value="1"/>
</dbReference>
<evidence type="ECO:0000313" key="9">
    <source>
        <dbReference type="EMBL" id="AYV75758.1"/>
    </source>
</evidence>
<evidence type="ECO:0000256" key="1">
    <source>
        <dbReference type="ARBA" id="ARBA00013160"/>
    </source>
</evidence>
<dbReference type="Pfam" id="PF00579">
    <property type="entry name" value="tRNA-synt_1b"/>
    <property type="match status" value="1"/>
</dbReference>
<proteinExistence type="predicted"/>
<dbReference type="NCBIfam" id="TIGR00234">
    <property type="entry name" value="tyrS"/>
    <property type="match status" value="1"/>
</dbReference>
<evidence type="ECO:0000256" key="7">
    <source>
        <dbReference type="ARBA" id="ARBA00033323"/>
    </source>
</evidence>
<dbReference type="EMBL" id="MK071981">
    <property type="protein sequence ID" value="AYV75758.1"/>
    <property type="molecule type" value="Genomic_DNA"/>
</dbReference>
<dbReference type="Gene3D" id="3.40.50.620">
    <property type="entry name" value="HUPs"/>
    <property type="match status" value="1"/>
</dbReference>
<evidence type="ECO:0000256" key="5">
    <source>
        <dbReference type="ARBA" id="ARBA00022917"/>
    </source>
</evidence>
<organism evidence="9">
    <name type="scientific">Terrestrivirus sp</name>
    <dbReference type="NCBI Taxonomy" id="2487775"/>
    <lineage>
        <taxon>Viruses</taxon>
        <taxon>Varidnaviria</taxon>
        <taxon>Bamfordvirae</taxon>
        <taxon>Nucleocytoviricota</taxon>
        <taxon>Megaviricetes</taxon>
        <taxon>Imitervirales</taxon>
        <taxon>Mimiviridae</taxon>
        <taxon>Klosneuvirinae</taxon>
    </lineage>
</organism>
<dbReference type="InterPro" id="IPR002305">
    <property type="entry name" value="aa-tRNA-synth_Ic"/>
</dbReference>
<name>A0A3G4ZLP9_9VIRU</name>
<evidence type="ECO:0000256" key="3">
    <source>
        <dbReference type="ARBA" id="ARBA00022741"/>
    </source>
</evidence>
<gene>
    <name evidence="9" type="ORF">Terrestrivirus3_27</name>
</gene>
<dbReference type="EC" id="6.1.1.1" evidence="1"/>
<dbReference type="InterPro" id="IPR014729">
    <property type="entry name" value="Rossmann-like_a/b/a_fold"/>
</dbReference>
<comment type="catalytic activity">
    <reaction evidence="8">
        <text>tRNA(Tyr) + L-tyrosine + ATP = L-tyrosyl-tRNA(Tyr) + AMP + diphosphate + H(+)</text>
        <dbReference type="Rhea" id="RHEA:10220"/>
        <dbReference type="Rhea" id="RHEA-COMP:9706"/>
        <dbReference type="Rhea" id="RHEA-COMP:9707"/>
        <dbReference type="ChEBI" id="CHEBI:15378"/>
        <dbReference type="ChEBI" id="CHEBI:30616"/>
        <dbReference type="ChEBI" id="CHEBI:33019"/>
        <dbReference type="ChEBI" id="CHEBI:58315"/>
        <dbReference type="ChEBI" id="CHEBI:78442"/>
        <dbReference type="ChEBI" id="CHEBI:78536"/>
        <dbReference type="ChEBI" id="CHEBI:456215"/>
        <dbReference type="EC" id="6.1.1.1"/>
    </reaction>
</comment>